<comment type="function">
    <text evidence="10">Hydrolyzes the pyrophosphate bond of UDP-2,3-diacylglucosamine to yield 2,3-diacylglucosamine 1-phosphate (lipid X) and UMP by catalyzing the attack of water at the alpha-P atom. Involved in the biosynthesis of lipid A, a phosphorylated glycolipid that anchors the lipopolysaccharide to the outer membrane of the cell.</text>
</comment>
<dbReference type="OrthoDB" id="9783283at2"/>
<dbReference type="HAMAP" id="MF_00575">
    <property type="entry name" value="LpxH"/>
    <property type="match status" value="1"/>
</dbReference>
<reference evidence="12 13" key="1">
    <citation type="submission" date="2019-07" db="EMBL/GenBank/DDBJ databases">
        <title>Tepidimonas taiwanensis I1-1 draft genome.</title>
        <authorList>
            <person name="Da Costa M.S."/>
            <person name="Froufe H.J.C."/>
            <person name="Egas C."/>
            <person name="Albuquerque L."/>
        </authorList>
    </citation>
    <scope>NUCLEOTIDE SEQUENCE [LARGE SCALE GENOMIC DNA]</scope>
    <source>
        <strain evidence="12 13">I1-1</strain>
    </source>
</reference>
<keyword evidence="3 10" id="KW-0997">Cell inner membrane</keyword>
<feature type="binding site" evidence="10">
    <location>
        <position position="56"/>
    </location>
    <ligand>
        <name>Mn(2+)</name>
        <dbReference type="ChEBI" id="CHEBI:29035"/>
        <label>2</label>
    </ligand>
</feature>
<comment type="pathway">
    <text evidence="10">Glycolipid biosynthesis; lipid IV(A) biosynthesis; lipid IV(A) from (3R)-3-hydroxytetradecanoyl-[acyl-carrier-protein] and UDP-N-acetyl-alpha-D-glucosamine: step 4/6.</text>
</comment>
<comment type="catalytic activity">
    <reaction evidence="10">
        <text>UDP-2-N,3-O-bis[(3R)-3-hydroxytetradecanoyl]-alpha-D-glucosamine + H2O = 2-N,3-O-bis[(3R)-3-hydroxytetradecanoyl]-alpha-D-glucosaminyl 1-phosphate + UMP + 2 H(+)</text>
        <dbReference type="Rhea" id="RHEA:25213"/>
        <dbReference type="ChEBI" id="CHEBI:15377"/>
        <dbReference type="ChEBI" id="CHEBI:15378"/>
        <dbReference type="ChEBI" id="CHEBI:57865"/>
        <dbReference type="ChEBI" id="CHEBI:57957"/>
        <dbReference type="ChEBI" id="CHEBI:78847"/>
        <dbReference type="EC" id="3.6.1.54"/>
    </reaction>
</comment>
<feature type="binding site" evidence="10">
    <location>
        <position position="102"/>
    </location>
    <ligand>
        <name>Mn(2+)</name>
        <dbReference type="ChEBI" id="CHEBI:29035"/>
        <label>2</label>
    </ligand>
</feature>
<dbReference type="GO" id="GO:0019897">
    <property type="term" value="C:extrinsic component of plasma membrane"/>
    <property type="evidence" value="ECO:0007669"/>
    <property type="project" value="UniProtKB-UniRule"/>
</dbReference>
<sequence length="273" mass="29326">MADNGAMLTHVNAPATWQRVDCVSDVHLHAQDAATAAAWHAYLDAAPFDALFILGDLFEVWVGDDVLDADPALDPEIAFVQAAVGVLAGLARRRPVFVMHGNRDFLLGAGFAARTGVRLLADPARLTLGRRRWLLSHGDAWCTADHDYQAFRSQVRGAAWQAAFLAQPLSERLAQARALRARSQQHQAAQRQAGVEPVDVDGPTAAAALRAADADALIHGHTHRPGHDTLPGGAMRVVLSDWDARATPPRLQVVSLHPDGHWAVHPMAAAPTP</sequence>
<feature type="binding site" evidence="10">
    <location>
        <begin position="102"/>
        <end position="103"/>
    </location>
    <ligand>
        <name>substrate</name>
    </ligand>
</feature>
<comment type="subcellular location">
    <subcellularLocation>
        <location evidence="10">Cell inner membrane</location>
        <topology evidence="10">Peripheral membrane protein</topology>
        <orientation evidence="10">Cytoplasmic side</orientation>
    </subcellularLocation>
</comment>
<comment type="caution">
    <text evidence="10">Lacks conserved residue(s) required for the propagation of feature annotation.</text>
</comment>
<protein>
    <recommendedName>
        <fullName evidence="10">UDP-2,3-diacylglucosamine hydrolase</fullName>
        <ecNumber evidence="10">3.6.1.54</ecNumber>
    </recommendedName>
    <alternativeName>
        <fullName evidence="10">UDP-2,3-diacylglucosamine diphosphatase</fullName>
    </alternativeName>
</protein>
<feature type="binding site" evidence="10">
    <location>
        <position position="221"/>
    </location>
    <ligand>
        <name>Mn(2+)</name>
        <dbReference type="ChEBI" id="CHEBI:29035"/>
        <label>2</label>
    </ligand>
</feature>
<keyword evidence="4 10" id="KW-0441">Lipid A biosynthesis</keyword>
<evidence type="ECO:0000313" key="12">
    <source>
        <dbReference type="EMBL" id="TSE33156.1"/>
    </source>
</evidence>
<evidence type="ECO:0000256" key="4">
    <source>
        <dbReference type="ARBA" id="ARBA00022556"/>
    </source>
</evidence>
<dbReference type="InterPro" id="IPR004843">
    <property type="entry name" value="Calcineurin-like_PHP"/>
</dbReference>
<evidence type="ECO:0000256" key="5">
    <source>
        <dbReference type="ARBA" id="ARBA00022723"/>
    </source>
</evidence>
<feature type="binding site" evidence="10">
    <location>
        <position position="221"/>
    </location>
    <ligand>
        <name>substrate</name>
    </ligand>
</feature>
<dbReference type="PANTHER" id="PTHR34990">
    <property type="entry name" value="UDP-2,3-DIACYLGLUCOSAMINE HYDROLASE-RELATED"/>
    <property type="match status" value="1"/>
</dbReference>
<feature type="binding site" evidence="10">
    <location>
        <position position="192"/>
    </location>
    <ligand>
        <name>substrate</name>
    </ligand>
</feature>
<dbReference type="Proteomes" id="UP000317763">
    <property type="component" value="Unassembled WGS sequence"/>
</dbReference>
<dbReference type="RefSeq" id="WP_043701379.1">
    <property type="nucleotide sequence ID" value="NZ_CP083911.1"/>
</dbReference>
<dbReference type="GO" id="GO:0008758">
    <property type="term" value="F:UDP-2,3-diacylglucosamine hydrolase activity"/>
    <property type="evidence" value="ECO:0007669"/>
    <property type="project" value="UniProtKB-UniRule"/>
</dbReference>
<dbReference type="SUPFAM" id="SSF56300">
    <property type="entry name" value="Metallo-dependent phosphatases"/>
    <property type="match status" value="1"/>
</dbReference>
<feature type="domain" description="Calcineurin-like phosphoesterase" evidence="11">
    <location>
        <begin position="19"/>
        <end position="225"/>
    </location>
</feature>
<keyword evidence="9 10" id="KW-0464">Manganese</keyword>
<dbReference type="PANTHER" id="PTHR34990:SF1">
    <property type="entry name" value="UDP-2,3-DIACYLGLUCOSAMINE HYDROLASE"/>
    <property type="match status" value="1"/>
</dbReference>
<dbReference type="UniPathway" id="UPA00359">
    <property type="reaction ID" value="UER00480"/>
</dbReference>
<dbReference type="EC" id="3.6.1.54" evidence="10"/>
<evidence type="ECO:0000256" key="9">
    <source>
        <dbReference type="ARBA" id="ARBA00023211"/>
    </source>
</evidence>
<evidence type="ECO:0000256" key="10">
    <source>
        <dbReference type="HAMAP-Rule" id="MF_00575"/>
    </source>
</evidence>
<name>A0A554XBI7_9BURK</name>
<dbReference type="InterPro" id="IPR043461">
    <property type="entry name" value="LpxH-like"/>
</dbReference>
<evidence type="ECO:0000256" key="6">
    <source>
        <dbReference type="ARBA" id="ARBA00022801"/>
    </source>
</evidence>
<evidence type="ECO:0000256" key="3">
    <source>
        <dbReference type="ARBA" id="ARBA00022519"/>
    </source>
</evidence>
<keyword evidence="1 10" id="KW-1003">Cell membrane</keyword>
<dbReference type="STRING" id="307486.GCA_000807215_01865"/>
<dbReference type="GO" id="GO:0005737">
    <property type="term" value="C:cytoplasm"/>
    <property type="evidence" value="ECO:0007669"/>
    <property type="project" value="InterPro"/>
</dbReference>
<evidence type="ECO:0000256" key="8">
    <source>
        <dbReference type="ARBA" id="ARBA00023136"/>
    </source>
</evidence>
<keyword evidence="2 10" id="KW-0444">Lipid biosynthesis</keyword>
<evidence type="ECO:0000256" key="2">
    <source>
        <dbReference type="ARBA" id="ARBA00022516"/>
    </source>
</evidence>
<proteinExistence type="inferred from homology"/>
<dbReference type="GO" id="GO:0030145">
    <property type="term" value="F:manganese ion binding"/>
    <property type="evidence" value="ECO:0007669"/>
    <property type="project" value="UniProtKB-UniRule"/>
</dbReference>
<evidence type="ECO:0000256" key="7">
    <source>
        <dbReference type="ARBA" id="ARBA00023098"/>
    </source>
</evidence>
<keyword evidence="13" id="KW-1185">Reference proteome</keyword>
<dbReference type="GO" id="GO:0009245">
    <property type="term" value="P:lipid A biosynthetic process"/>
    <property type="evidence" value="ECO:0007669"/>
    <property type="project" value="UniProtKB-UniRule"/>
</dbReference>
<comment type="similarity">
    <text evidence="10">Belongs to the LpxH family.</text>
</comment>
<keyword evidence="7 10" id="KW-0443">Lipid metabolism</keyword>
<feature type="binding site" evidence="10">
    <location>
        <position position="27"/>
    </location>
    <ligand>
        <name>Mn(2+)</name>
        <dbReference type="ChEBI" id="CHEBI:29035"/>
        <label>1</label>
    </ligand>
</feature>
<dbReference type="InterPro" id="IPR029052">
    <property type="entry name" value="Metallo-depent_PP-like"/>
</dbReference>
<comment type="caution">
    <text evidence="12">The sequence shown here is derived from an EMBL/GenBank/DDBJ whole genome shotgun (WGS) entry which is preliminary data.</text>
</comment>
<keyword evidence="8 10" id="KW-0472">Membrane</keyword>
<feature type="binding site" evidence="10">
    <location>
        <position position="223"/>
    </location>
    <ligand>
        <name>Mn(2+)</name>
        <dbReference type="ChEBI" id="CHEBI:29035"/>
        <label>1</label>
    </ligand>
</feature>
<accession>A0A554XBI7</accession>
<keyword evidence="6 10" id="KW-0378">Hydrolase</keyword>
<dbReference type="Gene3D" id="3.60.21.10">
    <property type="match status" value="1"/>
</dbReference>
<dbReference type="InterPro" id="IPR010138">
    <property type="entry name" value="UDP-diacylglucosamine_Hdrlase"/>
</dbReference>
<dbReference type="EMBL" id="VJOM01000005">
    <property type="protein sequence ID" value="TSE33156.1"/>
    <property type="molecule type" value="Genomic_DNA"/>
</dbReference>
<organism evidence="12 13">
    <name type="scientific">Tepidimonas taiwanensis</name>
    <dbReference type="NCBI Taxonomy" id="307486"/>
    <lineage>
        <taxon>Bacteria</taxon>
        <taxon>Pseudomonadati</taxon>
        <taxon>Pseudomonadota</taxon>
        <taxon>Betaproteobacteria</taxon>
        <taxon>Burkholderiales</taxon>
        <taxon>Tepidimonas</taxon>
    </lineage>
</organism>
<feature type="binding site" evidence="10">
    <location>
        <position position="137"/>
    </location>
    <ligand>
        <name>Mn(2+)</name>
        <dbReference type="ChEBI" id="CHEBI:29035"/>
        <label>2</label>
    </ligand>
</feature>
<dbReference type="NCBIfam" id="NF003743">
    <property type="entry name" value="PRK05340.1"/>
    <property type="match status" value="1"/>
</dbReference>
<comment type="cofactor">
    <cofactor evidence="10">
        <name>Mn(2+)</name>
        <dbReference type="ChEBI" id="CHEBI:29035"/>
    </cofactor>
    <text evidence="10">Binds 2 Mn(2+) ions per subunit in a binuclear metal center.</text>
</comment>
<dbReference type="Pfam" id="PF00149">
    <property type="entry name" value="Metallophos"/>
    <property type="match status" value="1"/>
</dbReference>
<dbReference type="AlphaFoldDB" id="A0A554XBI7"/>
<feature type="binding site" evidence="10">
    <location>
        <position position="25"/>
    </location>
    <ligand>
        <name>Mn(2+)</name>
        <dbReference type="ChEBI" id="CHEBI:29035"/>
        <label>1</label>
    </ligand>
</feature>
<gene>
    <name evidence="10 12" type="primary">lpxH</name>
    <name evidence="12" type="ORF">Ttaiw_00702</name>
</gene>
<evidence type="ECO:0000313" key="13">
    <source>
        <dbReference type="Proteomes" id="UP000317763"/>
    </source>
</evidence>
<dbReference type="CDD" id="cd07398">
    <property type="entry name" value="MPP_YbbF-LpxH"/>
    <property type="match status" value="1"/>
</dbReference>
<feature type="binding site" evidence="10">
    <location>
        <position position="183"/>
    </location>
    <ligand>
        <name>substrate</name>
    </ligand>
</feature>
<feature type="binding site" evidence="10">
    <location>
        <position position="145"/>
    </location>
    <ligand>
        <name>substrate</name>
    </ligand>
</feature>
<feature type="binding site" evidence="10">
    <location>
        <position position="56"/>
    </location>
    <ligand>
        <name>Mn(2+)</name>
        <dbReference type="ChEBI" id="CHEBI:29035"/>
        <label>1</label>
    </ligand>
</feature>
<keyword evidence="5 10" id="KW-0479">Metal-binding</keyword>
<evidence type="ECO:0000256" key="1">
    <source>
        <dbReference type="ARBA" id="ARBA00022475"/>
    </source>
</evidence>
<evidence type="ECO:0000259" key="11">
    <source>
        <dbReference type="Pfam" id="PF00149"/>
    </source>
</evidence>